<evidence type="ECO:0000256" key="1">
    <source>
        <dbReference type="SAM" id="MobiDB-lite"/>
    </source>
</evidence>
<keyword evidence="3" id="KW-1185">Reference proteome</keyword>
<feature type="region of interest" description="Disordered" evidence="1">
    <location>
        <begin position="91"/>
        <end position="146"/>
    </location>
</feature>
<protein>
    <submittedName>
        <fullName evidence="2">Uncharacterized protein</fullName>
    </submittedName>
</protein>
<name>A0ABR4AUS1_9LECA</name>
<dbReference type="Proteomes" id="UP001590951">
    <property type="component" value="Unassembled WGS sequence"/>
</dbReference>
<proteinExistence type="predicted"/>
<evidence type="ECO:0000313" key="3">
    <source>
        <dbReference type="Proteomes" id="UP001590951"/>
    </source>
</evidence>
<evidence type="ECO:0000313" key="2">
    <source>
        <dbReference type="EMBL" id="KAL2049020.1"/>
    </source>
</evidence>
<sequence length="146" mass="16497">MSSLAKDSQSPTKYQPLCRGLNRCDQNAASALGGYNAKRQKWIKRQARHLREHCYRMTIDEHHQEQGILSECMRQRLAEPRSVEAYCRSVRLQDDGQDGQRPASTCQDGDNDTLGPLPYLESSDGPYNKIPGEQGVPAEPSKEKHQ</sequence>
<comment type="caution">
    <text evidence="2">The sequence shown here is derived from an EMBL/GenBank/DDBJ whole genome shotgun (WGS) entry which is preliminary data.</text>
</comment>
<dbReference type="EMBL" id="JBHFEH010000073">
    <property type="protein sequence ID" value="KAL2049020.1"/>
    <property type="molecule type" value="Genomic_DNA"/>
</dbReference>
<reference evidence="2 3" key="1">
    <citation type="submission" date="2024-09" db="EMBL/GenBank/DDBJ databases">
        <title>Rethinking Asexuality: The Enigmatic Case of Functional Sexual Genes in Lepraria (Stereocaulaceae).</title>
        <authorList>
            <person name="Doellman M."/>
            <person name="Sun Y."/>
            <person name="Barcenas-Pena A."/>
            <person name="Lumbsch H.T."/>
            <person name="Grewe F."/>
        </authorList>
    </citation>
    <scope>NUCLEOTIDE SEQUENCE [LARGE SCALE GENOMIC DNA]</scope>
    <source>
        <strain evidence="2 3">Grewe 0041</strain>
    </source>
</reference>
<organism evidence="2 3">
    <name type="scientific">Lepraria finkii</name>
    <dbReference type="NCBI Taxonomy" id="1340010"/>
    <lineage>
        <taxon>Eukaryota</taxon>
        <taxon>Fungi</taxon>
        <taxon>Dikarya</taxon>
        <taxon>Ascomycota</taxon>
        <taxon>Pezizomycotina</taxon>
        <taxon>Lecanoromycetes</taxon>
        <taxon>OSLEUM clade</taxon>
        <taxon>Lecanoromycetidae</taxon>
        <taxon>Lecanorales</taxon>
        <taxon>Lecanorineae</taxon>
        <taxon>Stereocaulaceae</taxon>
        <taxon>Lepraria</taxon>
    </lineage>
</organism>
<accession>A0ABR4AUS1</accession>
<gene>
    <name evidence="2" type="ORF">ABVK25_010691</name>
</gene>